<reference evidence="3 4" key="1">
    <citation type="submission" date="2016-08" db="EMBL/GenBank/DDBJ databases">
        <title>The complete genome of Streptomyces subrutilus 10-1-1.</title>
        <authorList>
            <person name="Chen X."/>
        </authorList>
    </citation>
    <scope>NUCLEOTIDE SEQUENCE [LARGE SCALE GENOMIC DNA]</scope>
    <source>
        <strain evidence="3 4">10-1-1</strain>
    </source>
</reference>
<dbReference type="AlphaFoldDB" id="A0A1E5Q2K4"/>
<keyword evidence="2" id="KW-0472">Membrane</keyword>
<feature type="compositionally biased region" description="Basic and acidic residues" evidence="1">
    <location>
        <begin position="121"/>
        <end position="148"/>
    </location>
</feature>
<gene>
    <name evidence="3" type="ORF">BGK67_29505</name>
</gene>
<evidence type="ECO:0000256" key="1">
    <source>
        <dbReference type="SAM" id="MobiDB-lite"/>
    </source>
</evidence>
<feature type="transmembrane region" description="Helical" evidence="2">
    <location>
        <begin position="191"/>
        <end position="209"/>
    </location>
</feature>
<dbReference type="Proteomes" id="UP000095705">
    <property type="component" value="Unassembled WGS sequence"/>
</dbReference>
<feature type="region of interest" description="Disordered" evidence="1">
    <location>
        <begin position="82"/>
        <end position="156"/>
    </location>
</feature>
<comment type="caution">
    <text evidence="3">The sequence shown here is derived from an EMBL/GenBank/DDBJ whole genome shotgun (WGS) entry which is preliminary data.</text>
</comment>
<dbReference type="EMBL" id="MEHK01000001">
    <property type="protein sequence ID" value="OEJ36051.1"/>
    <property type="molecule type" value="Genomic_DNA"/>
</dbReference>
<feature type="transmembrane region" description="Helical" evidence="2">
    <location>
        <begin position="216"/>
        <end position="238"/>
    </location>
</feature>
<protein>
    <submittedName>
        <fullName evidence="3">Uncharacterized protein</fullName>
    </submittedName>
</protein>
<evidence type="ECO:0000313" key="3">
    <source>
        <dbReference type="EMBL" id="OEJ36051.1"/>
    </source>
</evidence>
<feature type="transmembrane region" description="Helical" evidence="2">
    <location>
        <begin position="250"/>
        <end position="271"/>
    </location>
</feature>
<name>A0A1E5Q2K4_9ACTN</name>
<accession>A0A1E5Q2K4</accession>
<keyword evidence="2" id="KW-0812">Transmembrane</keyword>
<dbReference type="STRING" id="36818.BGK67_29505"/>
<organism evidence="3 4">
    <name type="scientific">Streptomyces subrutilus</name>
    <dbReference type="NCBI Taxonomy" id="36818"/>
    <lineage>
        <taxon>Bacteria</taxon>
        <taxon>Bacillati</taxon>
        <taxon>Actinomycetota</taxon>
        <taxon>Actinomycetes</taxon>
        <taxon>Kitasatosporales</taxon>
        <taxon>Streptomycetaceae</taxon>
        <taxon>Streptomyces</taxon>
    </lineage>
</organism>
<evidence type="ECO:0000256" key="2">
    <source>
        <dbReference type="SAM" id="Phobius"/>
    </source>
</evidence>
<keyword evidence="4" id="KW-1185">Reference proteome</keyword>
<evidence type="ECO:0000313" key="4">
    <source>
        <dbReference type="Proteomes" id="UP000095705"/>
    </source>
</evidence>
<keyword evidence="2" id="KW-1133">Transmembrane helix</keyword>
<sequence>MEEVTALVSLLKDTGRQPNPGHEALRTAAVTRPVHEVREMVALLGEPQHEVEAADITLRAAAVGRPIEDVALLVTILGTEESGRPATRSEVLDESGEGRAGPPGPPDPADEPYEEEPYEPPYRELSDAPHEKPRRRPEPAPEPARTEPARSGPPVLRHMLRGPVAIALLLTGAPHLPMDLAALSSAAPLDFLPLLVTVLCIGCGALLALRDTPLVWRAAAVTALGVVALHVFGGAAAVDPLAGAVGGSVTWAGSVVMLSAAAGAVLAGVALRNPRENAA</sequence>
<proteinExistence type="predicted"/>
<feature type="compositionally biased region" description="Acidic residues" evidence="1">
    <location>
        <begin position="108"/>
        <end position="118"/>
    </location>
</feature>